<reference evidence="3 4" key="1">
    <citation type="submission" date="2024-10" db="EMBL/GenBank/DDBJ databases">
        <title>Updated reference genomes for cyclostephanoid diatoms.</title>
        <authorList>
            <person name="Roberts W.R."/>
            <person name="Alverson A.J."/>
        </authorList>
    </citation>
    <scope>NUCLEOTIDE SEQUENCE [LARGE SCALE GENOMIC DNA]</scope>
    <source>
        <strain evidence="3 4">AJA010-31</strain>
    </source>
</reference>
<feature type="compositionally biased region" description="Polar residues" evidence="1">
    <location>
        <begin position="1"/>
        <end position="16"/>
    </location>
</feature>
<feature type="compositionally biased region" description="Polar residues" evidence="1">
    <location>
        <begin position="78"/>
        <end position="93"/>
    </location>
</feature>
<dbReference type="InterPro" id="IPR000253">
    <property type="entry name" value="FHA_dom"/>
</dbReference>
<keyword evidence="4" id="KW-1185">Reference proteome</keyword>
<dbReference type="InterPro" id="IPR008984">
    <property type="entry name" value="SMAD_FHA_dom_sf"/>
</dbReference>
<evidence type="ECO:0000256" key="1">
    <source>
        <dbReference type="SAM" id="MobiDB-lite"/>
    </source>
</evidence>
<sequence>MDDTASVMSAVSTGNKFPQGEPHDEWTIEELLHWSLHQYQLKTHAQADHYIEQLRDHCSRECQDITTLHQMAVEMASRTNNENAASSLTTTGKSPRKSKSDHIEIRITSGPHSDSKVLLRPKPNAPCFIGRSKGKKFINNGISLSKDQEVSTTHAKIVVEMSAGSLSDAAFYFVDVGSTNGSTLKGEMLEPEVKVKIVEGMEIKVGGSTLKFILG</sequence>
<evidence type="ECO:0000259" key="2">
    <source>
        <dbReference type="PROSITE" id="PS50006"/>
    </source>
</evidence>
<protein>
    <recommendedName>
        <fullName evidence="2">FHA domain-containing protein</fullName>
    </recommendedName>
</protein>
<dbReference type="PROSITE" id="PS50006">
    <property type="entry name" value="FHA_DOMAIN"/>
    <property type="match status" value="1"/>
</dbReference>
<evidence type="ECO:0000313" key="3">
    <source>
        <dbReference type="EMBL" id="KAL3777562.1"/>
    </source>
</evidence>
<dbReference type="Pfam" id="PF00498">
    <property type="entry name" value="FHA"/>
    <property type="match status" value="1"/>
</dbReference>
<feature type="region of interest" description="Disordered" evidence="1">
    <location>
        <begin position="78"/>
        <end position="102"/>
    </location>
</feature>
<dbReference type="Gene3D" id="2.60.200.20">
    <property type="match status" value="1"/>
</dbReference>
<accession>A0ABD3NR06</accession>
<comment type="caution">
    <text evidence="3">The sequence shown here is derived from an EMBL/GenBank/DDBJ whole genome shotgun (WGS) entry which is preliminary data.</text>
</comment>
<evidence type="ECO:0000313" key="4">
    <source>
        <dbReference type="Proteomes" id="UP001530400"/>
    </source>
</evidence>
<feature type="region of interest" description="Disordered" evidence="1">
    <location>
        <begin position="1"/>
        <end position="22"/>
    </location>
</feature>
<dbReference type="AlphaFoldDB" id="A0ABD3NR06"/>
<proteinExistence type="predicted"/>
<organism evidence="3 4">
    <name type="scientific">Cyclotella atomus</name>
    <dbReference type="NCBI Taxonomy" id="382360"/>
    <lineage>
        <taxon>Eukaryota</taxon>
        <taxon>Sar</taxon>
        <taxon>Stramenopiles</taxon>
        <taxon>Ochrophyta</taxon>
        <taxon>Bacillariophyta</taxon>
        <taxon>Coscinodiscophyceae</taxon>
        <taxon>Thalassiosirophycidae</taxon>
        <taxon>Stephanodiscales</taxon>
        <taxon>Stephanodiscaceae</taxon>
        <taxon>Cyclotella</taxon>
    </lineage>
</organism>
<gene>
    <name evidence="3" type="ORF">ACHAWO_000824</name>
</gene>
<dbReference type="EMBL" id="JALLPJ020001037">
    <property type="protein sequence ID" value="KAL3777562.1"/>
    <property type="molecule type" value="Genomic_DNA"/>
</dbReference>
<name>A0ABD3NR06_9STRA</name>
<feature type="domain" description="FHA" evidence="2">
    <location>
        <begin position="127"/>
        <end position="189"/>
    </location>
</feature>
<dbReference type="SUPFAM" id="SSF49879">
    <property type="entry name" value="SMAD/FHA domain"/>
    <property type="match status" value="1"/>
</dbReference>
<dbReference type="Proteomes" id="UP001530400">
    <property type="component" value="Unassembled WGS sequence"/>
</dbReference>